<accession>A0A1I3HX44</accession>
<evidence type="ECO:0008006" key="3">
    <source>
        <dbReference type="Google" id="ProtNLM"/>
    </source>
</evidence>
<evidence type="ECO:0000313" key="2">
    <source>
        <dbReference type="Proteomes" id="UP000182737"/>
    </source>
</evidence>
<name>A0A1I3HX44_9SPIR</name>
<reference evidence="2" key="1">
    <citation type="submission" date="2016-10" db="EMBL/GenBank/DDBJ databases">
        <authorList>
            <person name="Varghese N."/>
            <person name="Submissions S."/>
        </authorList>
    </citation>
    <scope>NUCLEOTIDE SEQUENCE [LARGE SCALE GENOMIC DNA]</scope>
    <source>
        <strain evidence="2">XBD1002</strain>
    </source>
</reference>
<dbReference type="EMBL" id="FORI01000001">
    <property type="protein sequence ID" value="SFI40338.1"/>
    <property type="molecule type" value="Genomic_DNA"/>
</dbReference>
<organism evidence="1 2">
    <name type="scientific">Treponema bryantii</name>
    <dbReference type="NCBI Taxonomy" id="163"/>
    <lineage>
        <taxon>Bacteria</taxon>
        <taxon>Pseudomonadati</taxon>
        <taxon>Spirochaetota</taxon>
        <taxon>Spirochaetia</taxon>
        <taxon>Spirochaetales</taxon>
        <taxon>Treponemataceae</taxon>
        <taxon>Treponema</taxon>
    </lineage>
</organism>
<sequence length="173" mass="19308">MLTPILAKSTCATCKFCCSFRRQSLWETPIFDKATMERLSELFPNAKFRTAGPSGKSYTFDISDAYKTQDPEEEALCPFLDPNRGCALPPDLKPFDCKIWPLRAIRLSDHTGSNPHSQLKVALTPTCPAINKVPLEQVKQLAASGLGQQILDYAEKNPDIIKEETPFLSNIVF</sequence>
<dbReference type="Proteomes" id="UP000182737">
    <property type="component" value="Unassembled WGS sequence"/>
</dbReference>
<protein>
    <recommendedName>
        <fullName evidence="3">Zinc-or iron-chelating domain-containing protein</fullName>
    </recommendedName>
</protein>
<dbReference type="OrthoDB" id="14143at2"/>
<keyword evidence="2" id="KW-1185">Reference proteome</keyword>
<dbReference type="AlphaFoldDB" id="A0A1I3HX44"/>
<gene>
    <name evidence="1" type="ORF">SAMN04487775_101148</name>
</gene>
<proteinExistence type="predicted"/>
<dbReference type="RefSeq" id="WP_074929746.1">
    <property type="nucleotide sequence ID" value="NZ_FORI01000001.1"/>
</dbReference>
<evidence type="ECO:0000313" key="1">
    <source>
        <dbReference type="EMBL" id="SFI40338.1"/>
    </source>
</evidence>